<keyword evidence="2" id="KW-1185">Reference proteome</keyword>
<gene>
    <name evidence="1" type="ORF">AFUS01_LOCUS18817</name>
</gene>
<dbReference type="Proteomes" id="UP000708208">
    <property type="component" value="Unassembled WGS sequence"/>
</dbReference>
<dbReference type="EMBL" id="CAJVCH010189699">
    <property type="protein sequence ID" value="CAG7730151.1"/>
    <property type="molecule type" value="Genomic_DNA"/>
</dbReference>
<protein>
    <submittedName>
        <fullName evidence="1">Uncharacterized protein</fullName>
    </submittedName>
</protein>
<proteinExistence type="predicted"/>
<dbReference type="AlphaFoldDB" id="A0A8J2KRN3"/>
<feature type="non-terminal residue" evidence="1">
    <location>
        <position position="1"/>
    </location>
</feature>
<sequence length="101" mass="12127">MHHLRAQIFGLRKLIPCLNTWRKRRLQAMPRVRKQLCVVKFSDTWNWGSAERLFSIAGVLQRSRRSRLKWSTIEQLLCYRELRLSQIFGKAQIKKTNRCSQ</sequence>
<evidence type="ECO:0000313" key="2">
    <source>
        <dbReference type="Proteomes" id="UP000708208"/>
    </source>
</evidence>
<name>A0A8J2KRN3_9HEXA</name>
<comment type="caution">
    <text evidence="1">The sequence shown here is derived from an EMBL/GenBank/DDBJ whole genome shotgun (WGS) entry which is preliminary data.</text>
</comment>
<dbReference type="OrthoDB" id="117690at2759"/>
<evidence type="ECO:0000313" key="1">
    <source>
        <dbReference type="EMBL" id="CAG7730151.1"/>
    </source>
</evidence>
<organism evidence="1 2">
    <name type="scientific">Allacma fusca</name>
    <dbReference type="NCBI Taxonomy" id="39272"/>
    <lineage>
        <taxon>Eukaryota</taxon>
        <taxon>Metazoa</taxon>
        <taxon>Ecdysozoa</taxon>
        <taxon>Arthropoda</taxon>
        <taxon>Hexapoda</taxon>
        <taxon>Collembola</taxon>
        <taxon>Symphypleona</taxon>
        <taxon>Sminthuridae</taxon>
        <taxon>Allacma</taxon>
    </lineage>
</organism>
<accession>A0A8J2KRN3</accession>
<reference evidence="1" key="1">
    <citation type="submission" date="2021-06" db="EMBL/GenBank/DDBJ databases">
        <authorList>
            <person name="Hodson N. C."/>
            <person name="Mongue J. A."/>
            <person name="Jaron S. K."/>
        </authorList>
    </citation>
    <scope>NUCLEOTIDE SEQUENCE</scope>
</reference>